<name>A0A7G6E0N9_THEFR</name>
<keyword evidence="2" id="KW-1185">Reference proteome</keyword>
<dbReference type="EMBL" id="CP045798">
    <property type="protein sequence ID" value="QNB45643.1"/>
    <property type="molecule type" value="Genomic_DNA"/>
</dbReference>
<gene>
    <name evidence="1" type="ORF">BR63_04555</name>
</gene>
<dbReference type="KEGG" id="tfr:BR63_04555"/>
<protein>
    <submittedName>
        <fullName evidence="1">Uncharacterized protein</fullName>
    </submittedName>
</protein>
<evidence type="ECO:0000313" key="1">
    <source>
        <dbReference type="EMBL" id="QNB45643.1"/>
    </source>
</evidence>
<evidence type="ECO:0000313" key="2">
    <source>
        <dbReference type="Proteomes" id="UP000515847"/>
    </source>
</evidence>
<sequence>MGDTLIHFKLNLKTGFFKSEPYILTITDESLTFVQSRKKSRNVINIIPCANVKSIAIFAGSPMELEIRTEKEAFIGTLQEPVDLYGVIASLEAVFGKKFSHVYNCHIFFIL</sequence>
<organism evidence="1 2">
    <name type="scientific">Thermanaerosceptrum fracticalcis</name>
    <dbReference type="NCBI Taxonomy" id="1712410"/>
    <lineage>
        <taxon>Bacteria</taxon>
        <taxon>Bacillati</taxon>
        <taxon>Bacillota</taxon>
        <taxon>Clostridia</taxon>
        <taxon>Eubacteriales</taxon>
        <taxon>Peptococcaceae</taxon>
        <taxon>Thermanaerosceptrum</taxon>
    </lineage>
</organism>
<dbReference type="RefSeq" id="WP_034419898.1">
    <property type="nucleotide sequence ID" value="NZ_CP045798.1"/>
</dbReference>
<reference evidence="1 2" key="1">
    <citation type="journal article" date="2019" name="Front. Microbiol.">
        <title>Thermoanaerosceptrum fracticalcis gen. nov. sp. nov., a Novel Fumarate-Fermenting Microorganism From a Deep Fractured Carbonate Aquifer of the US Great Basin.</title>
        <authorList>
            <person name="Hamilton-Brehm S.D."/>
            <person name="Stewart L.E."/>
            <person name="Zavarin M."/>
            <person name="Caldwell M."/>
            <person name="Lawson P.A."/>
            <person name="Onstott T.C."/>
            <person name="Grzymski J."/>
            <person name="Neveux I."/>
            <person name="Lollar B.S."/>
            <person name="Russell C.E."/>
            <person name="Moser D.P."/>
        </authorList>
    </citation>
    <scope>NUCLEOTIDE SEQUENCE [LARGE SCALE GENOMIC DNA]</scope>
    <source>
        <strain evidence="1 2">DRI-13</strain>
    </source>
</reference>
<dbReference type="AlphaFoldDB" id="A0A7G6E0N9"/>
<dbReference type="Proteomes" id="UP000515847">
    <property type="component" value="Chromosome"/>
</dbReference>
<accession>A0A7G6E0N9</accession>
<dbReference type="OrthoDB" id="1807707at2"/>
<proteinExistence type="predicted"/>